<dbReference type="Proteomes" id="UP000182800">
    <property type="component" value="Unassembled WGS sequence"/>
</dbReference>
<keyword evidence="5" id="KW-1185">Reference proteome</keyword>
<organism evidence="4 5">
    <name type="scientific">Saliniramus fredricksonii</name>
    <dbReference type="NCBI Taxonomy" id="1653334"/>
    <lineage>
        <taxon>Bacteria</taxon>
        <taxon>Pseudomonadati</taxon>
        <taxon>Pseudomonadota</taxon>
        <taxon>Alphaproteobacteria</taxon>
        <taxon>Hyphomicrobiales</taxon>
        <taxon>Salinarimonadaceae</taxon>
        <taxon>Saliniramus</taxon>
    </lineage>
</organism>
<gene>
    <name evidence="4" type="ORF">GA0071312_0890</name>
</gene>
<dbReference type="PANTHER" id="PTHR12526:SF638">
    <property type="entry name" value="SPORE COAT PROTEIN SA"/>
    <property type="match status" value="1"/>
</dbReference>
<feature type="region of interest" description="Disordered" evidence="1">
    <location>
        <begin position="83"/>
        <end position="105"/>
    </location>
</feature>
<evidence type="ECO:0000259" key="3">
    <source>
        <dbReference type="Pfam" id="PF00534"/>
    </source>
</evidence>
<proteinExistence type="predicted"/>
<evidence type="ECO:0000313" key="5">
    <source>
        <dbReference type="Proteomes" id="UP000182800"/>
    </source>
</evidence>
<dbReference type="Pfam" id="PF00534">
    <property type="entry name" value="Glycos_transf_1"/>
    <property type="match status" value="1"/>
</dbReference>
<reference evidence="4 5" key="1">
    <citation type="submission" date="2016-08" db="EMBL/GenBank/DDBJ databases">
        <authorList>
            <person name="Varghese N."/>
            <person name="Submissions Spin"/>
        </authorList>
    </citation>
    <scope>NUCLEOTIDE SEQUENCE [LARGE SCALE GENOMIC DNA]</scope>
    <source>
        <strain evidence="4 5">HL-109</strain>
    </source>
</reference>
<dbReference type="PANTHER" id="PTHR12526">
    <property type="entry name" value="GLYCOSYLTRANSFERASE"/>
    <property type="match status" value="1"/>
</dbReference>
<name>A0ABY0K6X7_9HYPH</name>
<feature type="transmembrane region" description="Helical" evidence="2">
    <location>
        <begin position="120"/>
        <end position="141"/>
    </location>
</feature>
<sequence length="556" mass="61525">MTTGQYVESDAERDPDCNQRLDLLCVLPHLGPGGAQKIALMLARYWAARGYRVGVLTTLDRPADAHEVPEGVVRLRGRVVSTMPPGKYAQGDDEMSPDDTRHEERAPHPMARLLGRSLTFVGRSGILVVALSAAALATITSRDARRRRERRKRIRTWSGAARAIMHRECAEIFSISDAAHVFMRNARRGVGLLERTLRARRLAKALERARRELADAPPDVDLAEATEFVEVANAVDPGLTREIDRAINAALTRSMEQRVEAIRDVLVTTRPACVVAFLSQTCISTLIASRGLDMRVIISERNDPARQPLAEPWDMLRRAVYNRADVVTANSHGAVDSLAEFVRSAILCYVPNFVEIPEVDASVEKKPIFVCCARLVEQKAIDVAILAFARIAQEHPEWELHILGDGPLREELEEMAQAHDVREQVVFHGFVEDPLAHFREARVFVLPSRFEGTPNALLEALSCKVPTIVSDSSPGPLEYVTHEETGLVVPTDDVDALADAMRRMANGEVDQATMARCALERLQVVASDRAFAIWEEILAMPERGDGGSSSERPPLT</sequence>
<dbReference type="EMBL" id="FMBM01000001">
    <property type="protein sequence ID" value="SCC79455.1"/>
    <property type="molecule type" value="Genomic_DNA"/>
</dbReference>
<dbReference type="SUPFAM" id="SSF53756">
    <property type="entry name" value="UDP-Glycosyltransferase/glycogen phosphorylase"/>
    <property type="match status" value="1"/>
</dbReference>
<evidence type="ECO:0000256" key="2">
    <source>
        <dbReference type="SAM" id="Phobius"/>
    </source>
</evidence>
<protein>
    <submittedName>
        <fullName evidence="4">Glycosyltransferase involved in cell wall bisynthesis</fullName>
    </submittedName>
</protein>
<accession>A0ABY0K6X7</accession>
<evidence type="ECO:0000313" key="4">
    <source>
        <dbReference type="EMBL" id="SCC79455.1"/>
    </source>
</evidence>
<feature type="domain" description="Glycosyl transferase family 1" evidence="3">
    <location>
        <begin position="356"/>
        <end position="510"/>
    </location>
</feature>
<keyword evidence="2" id="KW-1133">Transmembrane helix</keyword>
<evidence type="ECO:0000256" key="1">
    <source>
        <dbReference type="SAM" id="MobiDB-lite"/>
    </source>
</evidence>
<comment type="caution">
    <text evidence="4">The sequence shown here is derived from an EMBL/GenBank/DDBJ whole genome shotgun (WGS) entry which is preliminary data.</text>
</comment>
<keyword evidence="2" id="KW-0472">Membrane</keyword>
<dbReference type="InterPro" id="IPR001296">
    <property type="entry name" value="Glyco_trans_1"/>
</dbReference>
<keyword evidence="2" id="KW-0812">Transmembrane</keyword>
<dbReference type="Gene3D" id="3.40.50.2000">
    <property type="entry name" value="Glycogen Phosphorylase B"/>
    <property type="match status" value="2"/>
</dbReference>